<keyword evidence="4" id="KW-1185">Reference proteome</keyword>
<evidence type="ECO:0000259" key="2">
    <source>
        <dbReference type="Pfam" id="PF13449"/>
    </source>
</evidence>
<dbReference type="SUPFAM" id="SSF63829">
    <property type="entry name" value="Calcium-dependent phosphotriesterase"/>
    <property type="match status" value="1"/>
</dbReference>
<dbReference type="Proteomes" id="UP000001989">
    <property type="component" value="Chromosome"/>
</dbReference>
<gene>
    <name evidence="3" type="ordered locus">Swit_2327</name>
</gene>
<dbReference type="Pfam" id="PF13449">
    <property type="entry name" value="Phytase-like"/>
    <property type="match status" value="1"/>
</dbReference>
<sequence length="352" mass="37935">MLNAPVGRRSASRGTRPGRAIGGKAFGNRPSGGIGGGMRKLLAALLFCLVPGSAGFPQAEVKVVATPVPLDPDDPARTTVGRLRYLGGWQLTSRQRDFGGYSALSVQGDRFLALSDTGHYLRFRIAAPGVVSDSRFGELPAFPGYEGRKGDRDSESMTIGPEGDVWVGFEYHNAILRYSPDLTLLQSIAFPPAMKDWSRNSGPEAMVRLAGGRFVVFAEGRAIAPHVHAALMFPGDPTKARNAPYQFGYRAPRDGYVPTDAAQLPDGRLVILHRRFGLLDGFSAIVGIADPARIAPGATLTSELVAELKPPLTVDNMEGIAATRDGDRTILWIISDDNRVPIERTLLLKFEL</sequence>
<dbReference type="InterPro" id="IPR014567">
    <property type="entry name" value="UCP031900"/>
</dbReference>
<accession>A0A9J9HBP9</accession>
<dbReference type="KEGG" id="swi:Swit_2327"/>
<dbReference type="Gene3D" id="2.120.10.30">
    <property type="entry name" value="TolB, C-terminal domain"/>
    <property type="match status" value="1"/>
</dbReference>
<dbReference type="PIRSF" id="PIRSF031900">
    <property type="entry name" value="UCP031900"/>
    <property type="match status" value="1"/>
</dbReference>
<proteinExistence type="predicted"/>
<dbReference type="InterPro" id="IPR011042">
    <property type="entry name" value="6-blade_b-propeller_TolB-like"/>
</dbReference>
<evidence type="ECO:0000313" key="3">
    <source>
        <dbReference type="EMBL" id="ABQ68686.1"/>
    </source>
</evidence>
<protein>
    <recommendedName>
        <fullName evidence="2">Phytase-like domain-containing protein</fullName>
    </recommendedName>
</protein>
<organism evidence="3 4">
    <name type="scientific">Rhizorhabdus wittichii (strain DSM 6014 / CCUG 31198 / JCM 15750 / NBRC 105917 / EY 4224 / RW1)</name>
    <name type="common">Sphingomonas wittichii</name>
    <dbReference type="NCBI Taxonomy" id="392499"/>
    <lineage>
        <taxon>Bacteria</taxon>
        <taxon>Pseudomonadati</taxon>
        <taxon>Pseudomonadota</taxon>
        <taxon>Alphaproteobacteria</taxon>
        <taxon>Sphingomonadales</taxon>
        <taxon>Sphingomonadaceae</taxon>
        <taxon>Rhizorhabdus</taxon>
    </lineage>
</organism>
<reference evidence="3 4" key="1">
    <citation type="journal article" date="2010" name="J. Bacteriol.">
        <title>Genome sequence of the dioxin-mineralizing bacterium Sphingomonas wittichii RW1.</title>
        <authorList>
            <person name="Miller T.R."/>
            <person name="Delcher A.L."/>
            <person name="Salzberg S.L."/>
            <person name="Saunders E."/>
            <person name="Detter J.C."/>
            <person name="Halden R.U."/>
        </authorList>
    </citation>
    <scope>NUCLEOTIDE SEQUENCE [LARGE SCALE GENOMIC DNA]</scope>
    <source>
        <strain evidence="4">DSM 6014 / CCUG 31198 / JCM 15750 / NBRC 105917 / EY 4224 / RW1</strain>
    </source>
</reference>
<evidence type="ECO:0000313" key="4">
    <source>
        <dbReference type="Proteomes" id="UP000001989"/>
    </source>
</evidence>
<dbReference type="EMBL" id="CP000699">
    <property type="protein sequence ID" value="ABQ68686.1"/>
    <property type="molecule type" value="Genomic_DNA"/>
</dbReference>
<feature type="domain" description="Phytase-like" evidence="2">
    <location>
        <begin position="97"/>
        <end position="338"/>
    </location>
</feature>
<dbReference type="InterPro" id="IPR027372">
    <property type="entry name" value="Phytase-like_dom"/>
</dbReference>
<evidence type="ECO:0000256" key="1">
    <source>
        <dbReference type="SAM" id="MobiDB-lite"/>
    </source>
</evidence>
<name>A0A9J9HBP9_RHIWR</name>
<feature type="region of interest" description="Disordered" evidence="1">
    <location>
        <begin position="1"/>
        <end position="26"/>
    </location>
</feature>
<dbReference type="AlphaFoldDB" id="A0A9J9HBP9"/>